<dbReference type="PANTHER" id="PTHR13780:SF19">
    <property type="entry name" value="CBS DOMAIN-CONTAINING PROTEIN"/>
    <property type="match status" value="1"/>
</dbReference>
<proteinExistence type="inferred from homology"/>
<dbReference type="InterPro" id="IPR046342">
    <property type="entry name" value="CBS_dom_sf"/>
</dbReference>
<dbReference type="Pfam" id="PF00571">
    <property type="entry name" value="CBS"/>
    <property type="match status" value="3"/>
</dbReference>
<sequence>MSSFKDVHHQRINHLVASKSTATAENDDVLPKTSDDKEAFARLLWINQCYEAMPSSSKMVVFDQGLIMHKAFNGLLAQSTRHVLLSDPELGGKLDGILSVTDFIKVMLKIYREKAKSGSQAEANELDVSHIANEEIGNMTIRAYREILEKEGNLRSLVSVDASASLLDAACVLAENRVHRIPVIDPLDGSALFILTHKRILKFLWLFGKHFAPLEYLHKSPKELGIGTWSGIRVVFPDTQLVDCLDILLNKGVSGLPVVERETFKVVDMYSRFDAVGIALENRLDITVKEALAFKSQGGPLKSDERVVSVRDNESFWKAVNVLVDHNVHRLCAVNEQGGIEGVISLSDVINFMVVQPGSHLRDIAAPKKHWTRHHNGDMNDKDLREILLTNAANFEQESNSSSTSDSGSNLQSHANQNSYHANTASHR</sequence>
<evidence type="ECO:0000256" key="2">
    <source>
        <dbReference type="ARBA" id="ARBA00022737"/>
    </source>
</evidence>
<comment type="similarity">
    <text evidence="1">Belongs to the 5'-AMP-activated protein kinase gamma subunit family.</text>
</comment>
<keyword evidence="2" id="KW-0677">Repeat</keyword>
<name>A0A8R1DUD2_CAEJA</name>
<reference evidence="9" key="1">
    <citation type="submission" date="2010-08" db="EMBL/GenBank/DDBJ databases">
        <authorList>
            <consortium name="Caenorhabditis japonica Sequencing Consortium"/>
            <person name="Wilson R.K."/>
        </authorList>
    </citation>
    <scope>NUCLEOTIDE SEQUENCE [LARGE SCALE GENOMIC DNA]</scope>
    <source>
        <strain evidence="9">DF5081</strain>
    </source>
</reference>
<comment type="subunit">
    <text evidence="4">AMPK is a heterotrimer of an alpha catalytic subunit (PRKAA1 or PRKAA2), a beta (PRKAB1 or PRKAB2) and a gamma non-catalytic subunits (PRKAG1, PRKAG2 or PRKAG3). Interacts with FNIP1 and FNIP2.</text>
</comment>
<dbReference type="SMART" id="SM00116">
    <property type="entry name" value="CBS"/>
    <property type="match status" value="4"/>
</dbReference>
<organism evidence="8 9">
    <name type="scientific">Caenorhabditis japonica</name>
    <dbReference type="NCBI Taxonomy" id="281687"/>
    <lineage>
        <taxon>Eukaryota</taxon>
        <taxon>Metazoa</taxon>
        <taxon>Ecdysozoa</taxon>
        <taxon>Nematoda</taxon>
        <taxon>Chromadorea</taxon>
        <taxon>Rhabditida</taxon>
        <taxon>Rhabditina</taxon>
        <taxon>Rhabditomorpha</taxon>
        <taxon>Rhabditoidea</taxon>
        <taxon>Rhabditidae</taxon>
        <taxon>Peloderinae</taxon>
        <taxon>Caenorhabditis</taxon>
    </lineage>
</organism>
<feature type="compositionally biased region" description="Polar residues" evidence="6">
    <location>
        <begin position="414"/>
        <end position="428"/>
    </location>
</feature>
<evidence type="ECO:0000256" key="1">
    <source>
        <dbReference type="ARBA" id="ARBA00006750"/>
    </source>
</evidence>
<evidence type="ECO:0000313" key="9">
    <source>
        <dbReference type="Proteomes" id="UP000005237"/>
    </source>
</evidence>
<dbReference type="GO" id="GO:0019887">
    <property type="term" value="F:protein kinase regulator activity"/>
    <property type="evidence" value="ECO:0007669"/>
    <property type="project" value="TreeGrafter"/>
</dbReference>
<dbReference type="GO" id="GO:0019901">
    <property type="term" value="F:protein kinase binding"/>
    <property type="evidence" value="ECO:0007669"/>
    <property type="project" value="TreeGrafter"/>
</dbReference>
<dbReference type="GO" id="GO:0005634">
    <property type="term" value="C:nucleus"/>
    <property type="evidence" value="ECO:0007669"/>
    <property type="project" value="TreeGrafter"/>
</dbReference>
<dbReference type="OMA" id="WINQCYE"/>
<dbReference type="Gene3D" id="3.10.580.10">
    <property type="entry name" value="CBS-domain"/>
    <property type="match status" value="2"/>
</dbReference>
<evidence type="ECO:0000256" key="3">
    <source>
        <dbReference type="ARBA" id="ARBA00023122"/>
    </source>
</evidence>
<dbReference type="SUPFAM" id="SSF54631">
    <property type="entry name" value="CBS-domain pair"/>
    <property type="match status" value="2"/>
</dbReference>
<dbReference type="PANTHER" id="PTHR13780">
    <property type="entry name" value="AMP-ACTIVATED PROTEIN KINASE, GAMMA REGULATORY SUBUNIT"/>
    <property type="match status" value="1"/>
</dbReference>
<dbReference type="GO" id="GO:0005737">
    <property type="term" value="C:cytoplasm"/>
    <property type="evidence" value="ECO:0007669"/>
    <property type="project" value="TreeGrafter"/>
</dbReference>
<evidence type="ECO:0000256" key="6">
    <source>
        <dbReference type="SAM" id="MobiDB-lite"/>
    </source>
</evidence>
<keyword evidence="3 5" id="KW-0129">CBS domain</keyword>
<evidence type="ECO:0000259" key="7">
    <source>
        <dbReference type="PROSITE" id="PS51371"/>
    </source>
</evidence>
<dbReference type="InterPro" id="IPR000644">
    <property type="entry name" value="CBS_dom"/>
</dbReference>
<feature type="region of interest" description="Disordered" evidence="6">
    <location>
        <begin position="396"/>
        <end position="428"/>
    </location>
</feature>
<dbReference type="PROSITE" id="PS51371">
    <property type="entry name" value="CBS"/>
    <property type="match status" value="2"/>
</dbReference>
<feature type="compositionally biased region" description="Low complexity" evidence="6">
    <location>
        <begin position="399"/>
        <end position="413"/>
    </location>
</feature>
<accession>A0A8R1DUD2</accession>
<evidence type="ECO:0000256" key="4">
    <source>
        <dbReference type="ARBA" id="ARBA00025878"/>
    </source>
</evidence>
<dbReference type="AlphaFoldDB" id="A0A8R1DUD2"/>
<feature type="domain" description="CBS" evidence="7">
    <location>
        <begin position="301"/>
        <end position="364"/>
    </location>
</feature>
<feature type="domain" description="CBS" evidence="7">
    <location>
        <begin position="153"/>
        <end position="214"/>
    </location>
</feature>
<dbReference type="GO" id="GO:0016208">
    <property type="term" value="F:AMP binding"/>
    <property type="evidence" value="ECO:0007669"/>
    <property type="project" value="TreeGrafter"/>
</dbReference>
<reference evidence="8" key="2">
    <citation type="submission" date="2022-06" db="UniProtKB">
        <authorList>
            <consortium name="EnsemblMetazoa"/>
        </authorList>
    </citation>
    <scope>IDENTIFICATION</scope>
    <source>
        <strain evidence="8">DF5081</strain>
    </source>
</reference>
<dbReference type="InterPro" id="IPR050511">
    <property type="entry name" value="AMPK_gamma/SDS23_families"/>
</dbReference>
<evidence type="ECO:0000256" key="5">
    <source>
        <dbReference type="PROSITE-ProRule" id="PRU00703"/>
    </source>
</evidence>
<keyword evidence="9" id="KW-1185">Reference proteome</keyword>
<dbReference type="Proteomes" id="UP000005237">
    <property type="component" value="Unassembled WGS sequence"/>
</dbReference>
<protein>
    <recommendedName>
        <fullName evidence="7">CBS domain-containing protein</fullName>
    </recommendedName>
</protein>
<dbReference type="EnsemblMetazoa" id="CJA11471.1">
    <property type="protein sequence ID" value="CJA11471.1"/>
    <property type="gene ID" value="WBGene00130675"/>
</dbReference>
<dbReference type="GO" id="GO:0031588">
    <property type="term" value="C:nucleotide-activated protein kinase complex"/>
    <property type="evidence" value="ECO:0007669"/>
    <property type="project" value="TreeGrafter"/>
</dbReference>
<evidence type="ECO:0000313" key="8">
    <source>
        <dbReference type="EnsemblMetazoa" id="CJA11471.1"/>
    </source>
</evidence>